<dbReference type="InterPro" id="IPR045688">
    <property type="entry name" value="Ets1_N_flank"/>
</dbReference>
<dbReference type="Pfam" id="PF00178">
    <property type="entry name" value="Ets"/>
    <property type="match status" value="1"/>
</dbReference>
<keyword evidence="2 3" id="KW-0238">DNA-binding</keyword>
<organism evidence="5 6">
    <name type="scientific">Parambassis ranga</name>
    <name type="common">Indian glassy fish</name>
    <dbReference type="NCBI Taxonomy" id="210632"/>
    <lineage>
        <taxon>Eukaryota</taxon>
        <taxon>Metazoa</taxon>
        <taxon>Chordata</taxon>
        <taxon>Craniata</taxon>
        <taxon>Vertebrata</taxon>
        <taxon>Euteleostomi</taxon>
        <taxon>Actinopterygii</taxon>
        <taxon>Neopterygii</taxon>
        <taxon>Teleostei</taxon>
        <taxon>Neoteleostei</taxon>
        <taxon>Acanthomorphata</taxon>
        <taxon>Ovalentaria</taxon>
        <taxon>Ambassidae</taxon>
        <taxon>Parambassis</taxon>
    </lineage>
</organism>
<proteinExistence type="inferred from homology"/>
<dbReference type="InterPro" id="IPR000418">
    <property type="entry name" value="Ets_dom"/>
</dbReference>
<evidence type="ECO:0000313" key="5">
    <source>
        <dbReference type="Proteomes" id="UP000515145"/>
    </source>
</evidence>
<reference evidence="6" key="1">
    <citation type="submission" date="2025-08" db="UniProtKB">
        <authorList>
            <consortium name="RefSeq"/>
        </authorList>
    </citation>
    <scope>IDENTIFICATION</scope>
</reference>
<dbReference type="InterPro" id="IPR036390">
    <property type="entry name" value="WH_DNA-bd_sf"/>
</dbReference>
<gene>
    <name evidence="6" type="primary">ets1</name>
</gene>
<keyword evidence="5" id="KW-1185">Reference proteome</keyword>
<dbReference type="SMART" id="SM00413">
    <property type="entry name" value="ETS"/>
    <property type="match status" value="1"/>
</dbReference>
<feature type="domain" description="ETS" evidence="4">
    <location>
        <begin position="312"/>
        <end position="392"/>
    </location>
</feature>
<dbReference type="GO" id="GO:0005634">
    <property type="term" value="C:nucleus"/>
    <property type="evidence" value="ECO:0007669"/>
    <property type="project" value="UniProtKB-SubCell"/>
</dbReference>
<dbReference type="GO" id="GO:0000981">
    <property type="term" value="F:DNA-binding transcription factor activity, RNA polymerase II-specific"/>
    <property type="evidence" value="ECO:0007669"/>
    <property type="project" value="TreeGrafter"/>
</dbReference>
<dbReference type="PANTHER" id="PTHR11849:SF209">
    <property type="entry name" value="ETS TRANSLOCATION VARIANT 2"/>
    <property type="match status" value="1"/>
</dbReference>
<name>A0A6P7JEY3_9TELE</name>
<dbReference type="GO" id="GO:0043565">
    <property type="term" value="F:sequence-specific DNA binding"/>
    <property type="evidence" value="ECO:0007669"/>
    <property type="project" value="InterPro"/>
</dbReference>
<evidence type="ECO:0000256" key="3">
    <source>
        <dbReference type="RuleBase" id="RU004019"/>
    </source>
</evidence>
<evidence type="ECO:0000313" key="6">
    <source>
        <dbReference type="RefSeq" id="XP_028275427.1"/>
    </source>
</evidence>
<dbReference type="PROSITE" id="PS50061">
    <property type="entry name" value="ETS_DOMAIN_3"/>
    <property type="match status" value="1"/>
</dbReference>
<keyword evidence="3" id="KW-0539">Nucleus</keyword>
<dbReference type="AlphaFoldDB" id="A0A6P7JEY3"/>
<evidence type="ECO:0000256" key="2">
    <source>
        <dbReference type="ARBA" id="ARBA00023125"/>
    </source>
</evidence>
<dbReference type="InterPro" id="IPR046328">
    <property type="entry name" value="ETS_fam"/>
</dbReference>
<dbReference type="GeneID" id="114444796"/>
<evidence type="ECO:0000256" key="1">
    <source>
        <dbReference type="ARBA" id="ARBA00005562"/>
    </source>
</evidence>
<evidence type="ECO:0000259" key="4">
    <source>
        <dbReference type="PROSITE" id="PS50061"/>
    </source>
</evidence>
<dbReference type="PANTHER" id="PTHR11849">
    <property type="entry name" value="ETS"/>
    <property type="match status" value="1"/>
</dbReference>
<dbReference type="RefSeq" id="XP_028275427.1">
    <property type="nucleotide sequence ID" value="XM_028419626.1"/>
</dbReference>
<comment type="subcellular location">
    <subcellularLocation>
        <location evidence="3">Nucleus</location>
    </subcellularLocation>
</comment>
<dbReference type="GO" id="GO:0030154">
    <property type="term" value="P:cell differentiation"/>
    <property type="evidence" value="ECO:0007669"/>
    <property type="project" value="TreeGrafter"/>
</dbReference>
<dbReference type="PROSITE" id="PS00345">
    <property type="entry name" value="ETS_DOMAIN_1"/>
    <property type="match status" value="1"/>
</dbReference>
<dbReference type="PRINTS" id="PR00454">
    <property type="entry name" value="ETSDOMAIN"/>
</dbReference>
<dbReference type="CTD" id="2113"/>
<protein>
    <submittedName>
        <fullName evidence="6">Protein C-ets-1 isoform X4</fullName>
    </submittedName>
</protein>
<sequence>MMSYYMDPVSSYPALHPCDRLGAMRQSGGVAVGPQTQLPGVVHPQQQYYPSQPLYPHDIPLQEVPEGHEVCPTDPECGDVPLLTPGSKEMMSQALKATFSGFTKEQQRLGIPKEDTKHYPINGLTSNFQESRYTSDYFVSYGVEHAQCVPPSEYSEPGFITESYQTLHPISSEELLTLKYESEYPAVILRDTALNSMQGDYFSVKQEVVSPDNMCVGRLRGKLGGQDSFESIESFESCDRLTQSWSSQSSFSSLQRVPSYDSFDSEDYPTALHGHKPKGTFKDYVRERSDLSKDKPVIPAAALAGYTGSGPIQLWQFLLELLTDKSCQSFISWTGDGWEFKLSDPDEVARRWGKRKNKPKMNYEKLSRGLRYYYDKNIIHKTSGKRYVYRFVCDLKSLLGYTPEELHAMLDVKPDTDE</sequence>
<dbReference type="Pfam" id="PF19525">
    <property type="entry name" value="Ets1_N_flank"/>
    <property type="match status" value="1"/>
</dbReference>
<dbReference type="PROSITE" id="PS00346">
    <property type="entry name" value="ETS_DOMAIN_2"/>
    <property type="match status" value="1"/>
</dbReference>
<dbReference type="FunFam" id="1.10.10.10:FF:000097">
    <property type="entry name" value="Protein c-ets-1 isoform 1"/>
    <property type="match status" value="1"/>
</dbReference>
<dbReference type="Proteomes" id="UP000515145">
    <property type="component" value="Chromosome 13"/>
</dbReference>
<comment type="similarity">
    <text evidence="1 3">Belongs to the ETS family.</text>
</comment>
<accession>A0A6P7JEY3</accession>
<dbReference type="SUPFAM" id="SSF46785">
    <property type="entry name" value="Winged helix' DNA-binding domain"/>
    <property type="match status" value="1"/>
</dbReference>
<dbReference type="InterPro" id="IPR036388">
    <property type="entry name" value="WH-like_DNA-bd_sf"/>
</dbReference>
<dbReference type="Gene3D" id="1.10.10.10">
    <property type="entry name" value="Winged helix-like DNA-binding domain superfamily/Winged helix DNA-binding domain"/>
    <property type="match status" value="1"/>
</dbReference>